<reference evidence="2" key="1">
    <citation type="submission" date="2018-07" db="EMBL/GenBank/DDBJ databases">
        <authorList>
            <person name="Somerville V."/>
        </authorList>
    </citation>
    <scope>NUCLEOTIDE SEQUENCE</scope>
    <source>
        <strain evidence="2">NWC_2_2</strain>
    </source>
</reference>
<gene>
    <name evidence="2" type="ORF">DQL93_07970</name>
</gene>
<feature type="compositionally biased region" description="Basic and acidic residues" evidence="1">
    <location>
        <begin position="111"/>
        <end position="124"/>
    </location>
</feature>
<sequence>MTVLNLSTNVPHIDVQLDGKSYTVYANDENIRIASSIASQSTNVQAKLTELAQGHPSEDEIAKLLGDLKTTLIDAIDQLLEPGAGEKIWKQTHGSSEAVAQAIGQIQEALKREREKQARSEQAKLNEAFPVARAKKRNKNAKPVNAK</sequence>
<feature type="region of interest" description="Disordered" evidence="1">
    <location>
        <begin position="111"/>
        <end position="147"/>
    </location>
</feature>
<evidence type="ECO:0000256" key="1">
    <source>
        <dbReference type="SAM" id="MobiDB-lite"/>
    </source>
</evidence>
<name>A0A3G6JEF0_LACDL</name>
<organism evidence="2">
    <name type="scientific">Lactobacillus delbrueckii subsp. lactis</name>
    <dbReference type="NCBI Taxonomy" id="29397"/>
    <lineage>
        <taxon>Bacteria</taxon>
        <taxon>Bacillati</taxon>
        <taxon>Bacillota</taxon>
        <taxon>Bacilli</taxon>
        <taxon>Lactobacillales</taxon>
        <taxon>Lactobacillaceae</taxon>
        <taxon>Lactobacillus</taxon>
    </lineage>
</organism>
<evidence type="ECO:0000313" key="2">
    <source>
        <dbReference type="EMBL" id="AZA16427.1"/>
    </source>
</evidence>
<dbReference type="EMBL" id="CP031023">
    <property type="protein sequence ID" value="AZA16427.1"/>
    <property type="molecule type" value="Genomic_DNA"/>
</dbReference>
<protein>
    <submittedName>
        <fullName evidence="2">Uncharacterized protein</fullName>
    </submittedName>
</protein>
<proteinExistence type="predicted"/>
<dbReference type="AlphaFoldDB" id="A0A3G6JEF0"/>
<accession>A0A3G6JEF0</accession>